<dbReference type="InterPro" id="IPR036928">
    <property type="entry name" value="AS_sf"/>
</dbReference>
<sequence length="596" mass="63353">MQTLTELLAAYRSGRMNLRRHIAEVMETARSGDDRNIWITVLTDAQLEPYLQRLEAADPAELPLYGVPFAMKDNIDLAGVPTTAGCPDYAYTPEASAFVVQRLIDAGAVPVGKTNLDQFATGLVGTRSPYGACGNAFDPAYVSGGSSSGSAVSVALGQVCFSLGTDTAGSGRVPAAFNNLVGVKPTCGLLSASGVVPACRTIDTISIFATTAADAQQVLDVAASYDPDDAYARPDTVPPLGHGRIPTEGFRFGVPGAAQLAFFGNHEASALFDQAVARLQAVGGTPVELDFEPFLEAARLLYEGPWVSERYTAIRDFIERHPESLFDVTREIIGGGGAPLATDAFAAQYRLQALRRRTEATWSDVDLVVTPTAGTIYTIDAVNADPVRLNSNLGYYTNFMNLLDFSALAVPAGFQSEGLPFGVTLFAPAFYDQDLLAIGDRLHRTQDVTLGATGAAMPAGAPVDARHQHTIPVAVCGAHMRGLPLNWQLTERRARFREVARSAPEYRFYALPGGPPHRPGMVHVGAGGGSVGLEIWDVPADRFGSFVAGIPAPLGIGRVRLDDGREVPGFICEASGAEGAEDITHLGDWRAWLERG</sequence>
<dbReference type="InterPro" id="IPR023631">
    <property type="entry name" value="Amidase_dom"/>
</dbReference>
<dbReference type="PANTHER" id="PTHR11895:SF169">
    <property type="entry name" value="GLUTAMYL-TRNA(GLN) AMIDOTRANSFERASE"/>
    <property type="match status" value="1"/>
</dbReference>
<dbReference type="EMBL" id="FOEG01000016">
    <property type="protein sequence ID" value="SEP19064.1"/>
    <property type="molecule type" value="Genomic_DNA"/>
</dbReference>
<protein>
    <submittedName>
        <fullName evidence="3">Allophanate hydrolase</fullName>
    </submittedName>
</protein>
<dbReference type="Gene3D" id="1.20.58.1700">
    <property type="match status" value="1"/>
</dbReference>
<dbReference type="InterPro" id="IPR053844">
    <property type="entry name" value="AH_C"/>
</dbReference>
<accession>A0A1H8VUR8</accession>
<keyword evidence="3" id="KW-0378">Hydrolase</keyword>
<dbReference type="Proteomes" id="UP000199657">
    <property type="component" value="Unassembled WGS sequence"/>
</dbReference>
<dbReference type="SUPFAM" id="SSF75304">
    <property type="entry name" value="Amidase signature (AS) enzymes"/>
    <property type="match status" value="1"/>
</dbReference>
<feature type="domain" description="Amidase" evidence="1">
    <location>
        <begin position="56"/>
        <end position="436"/>
    </location>
</feature>
<dbReference type="OrthoDB" id="8872210at2"/>
<dbReference type="Pfam" id="PF01425">
    <property type="entry name" value="Amidase"/>
    <property type="match status" value="1"/>
</dbReference>
<dbReference type="InterPro" id="IPR014085">
    <property type="entry name" value="Allophanate_hydrolase"/>
</dbReference>
<gene>
    <name evidence="3" type="ORF">SAMN04488052_1164</name>
</gene>
<reference evidence="3 4" key="1">
    <citation type="submission" date="2016-10" db="EMBL/GenBank/DDBJ databases">
        <authorList>
            <person name="de Groot N.N."/>
        </authorList>
    </citation>
    <scope>NUCLEOTIDE SEQUENCE [LARGE SCALE GENOMIC DNA]</scope>
    <source>
        <strain evidence="3 4">CGMCC 1.6291</strain>
    </source>
</reference>
<name>A0A1H8VUR8_9GAMM</name>
<dbReference type="RefSeq" id="WP_091646491.1">
    <property type="nucleotide sequence ID" value="NZ_FOEG01000016.1"/>
</dbReference>
<dbReference type="NCBIfam" id="NF006043">
    <property type="entry name" value="PRK08186.1"/>
    <property type="match status" value="1"/>
</dbReference>
<feature type="domain" description="Allophanate hydrolase C-terminal" evidence="2">
    <location>
        <begin position="472"/>
        <end position="593"/>
    </location>
</feature>
<dbReference type="InterPro" id="IPR000120">
    <property type="entry name" value="Amidase"/>
</dbReference>
<evidence type="ECO:0000313" key="4">
    <source>
        <dbReference type="Proteomes" id="UP000199657"/>
    </source>
</evidence>
<dbReference type="PANTHER" id="PTHR11895">
    <property type="entry name" value="TRANSAMIDASE"/>
    <property type="match status" value="1"/>
</dbReference>
<evidence type="ECO:0000259" key="2">
    <source>
        <dbReference type="Pfam" id="PF21986"/>
    </source>
</evidence>
<evidence type="ECO:0000313" key="3">
    <source>
        <dbReference type="EMBL" id="SEP19064.1"/>
    </source>
</evidence>
<keyword evidence="4" id="KW-1185">Reference proteome</keyword>
<dbReference type="Gene3D" id="3.10.490.10">
    <property type="entry name" value="Gamma-glutamyl cyclotransferase-like"/>
    <property type="match status" value="1"/>
</dbReference>
<dbReference type="AlphaFoldDB" id="A0A1H8VUR8"/>
<dbReference type="STRING" id="406100.SAMN04488052_1164"/>
<dbReference type="NCBIfam" id="TIGR02713">
    <property type="entry name" value="allophanate_hyd"/>
    <property type="match status" value="1"/>
</dbReference>
<dbReference type="Gene3D" id="3.90.1300.10">
    <property type="entry name" value="Amidase signature (AS) domain"/>
    <property type="match status" value="1"/>
</dbReference>
<proteinExistence type="predicted"/>
<organism evidence="3 4">
    <name type="scientific">Aquisalimonas asiatica</name>
    <dbReference type="NCBI Taxonomy" id="406100"/>
    <lineage>
        <taxon>Bacteria</taxon>
        <taxon>Pseudomonadati</taxon>
        <taxon>Pseudomonadota</taxon>
        <taxon>Gammaproteobacteria</taxon>
        <taxon>Chromatiales</taxon>
        <taxon>Ectothiorhodospiraceae</taxon>
        <taxon>Aquisalimonas</taxon>
    </lineage>
</organism>
<dbReference type="GO" id="GO:0016787">
    <property type="term" value="F:hydrolase activity"/>
    <property type="evidence" value="ECO:0007669"/>
    <property type="project" value="UniProtKB-KW"/>
</dbReference>
<evidence type="ECO:0000259" key="1">
    <source>
        <dbReference type="Pfam" id="PF01425"/>
    </source>
</evidence>
<dbReference type="Pfam" id="PF21986">
    <property type="entry name" value="AH_C"/>
    <property type="match status" value="1"/>
</dbReference>